<keyword evidence="2" id="KW-0328">Glycosyltransferase</keyword>
<evidence type="ECO:0000256" key="6">
    <source>
        <dbReference type="PIRSR" id="PIRSR036289-51"/>
    </source>
</evidence>
<dbReference type="SUPFAM" id="SSF48208">
    <property type="entry name" value="Six-hairpin glycosidases"/>
    <property type="match status" value="1"/>
</dbReference>
<dbReference type="InterPro" id="IPR005196">
    <property type="entry name" value="Glyco_hydro_65_N"/>
</dbReference>
<comment type="similarity">
    <text evidence="1">Belongs to the glycosyl hydrolase 65 family.</text>
</comment>
<dbReference type="Pfam" id="PF03636">
    <property type="entry name" value="Glyco_hydro_65N"/>
    <property type="match status" value="1"/>
</dbReference>
<evidence type="ECO:0000256" key="4">
    <source>
        <dbReference type="ARBA" id="ARBA00023295"/>
    </source>
</evidence>
<dbReference type="Gene3D" id="2.60.420.10">
    <property type="entry name" value="Maltose phosphorylase, domain 3"/>
    <property type="match status" value="1"/>
</dbReference>
<organism evidence="10 11">
    <name type="scientific">Geodermatophilus aquaeductus</name>
    <dbReference type="NCBI Taxonomy" id="1564161"/>
    <lineage>
        <taxon>Bacteria</taxon>
        <taxon>Bacillati</taxon>
        <taxon>Actinomycetota</taxon>
        <taxon>Actinomycetes</taxon>
        <taxon>Geodermatophilales</taxon>
        <taxon>Geodermatophilaceae</taxon>
        <taxon>Geodermatophilus</taxon>
    </lineage>
</organism>
<dbReference type="GO" id="GO:0005975">
    <property type="term" value="P:carbohydrate metabolic process"/>
    <property type="evidence" value="ECO:0007669"/>
    <property type="project" value="InterPro"/>
</dbReference>
<dbReference type="Gene3D" id="2.70.98.40">
    <property type="entry name" value="Glycoside hydrolase, family 65, N-terminal domain"/>
    <property type="match status" value="1"/>
</dbReference>
<dbReference type="InterPro" id="IPR005195">
    <property type="entry name" value="Glyco_hydro_65_M"/>
</dbReference>
<evidence type="ECO:0000256" key="3">
    <source>
        <dbReference type="ARBA" id="ARBA00022679"/>
    </source>
</evidence>
<sequence length="807" mass="90721">MTGWLLRYEGLDPAQEPLREALCTLGNGRFATRGAAPESRAGGCHYPGTYAAGVFNRLTDEVDGRRVENESMVNLPDWQSLTLRIAEGPDLGPETGTVSAYVQELDLRRGVLTRRYRVTDAQGRTTRIAQRRLVSMADPFLAALDTTVVAENWEGRIVVRSGLDGRVENTGVARYRHLSGRHLRPGEAAVGDDGVVQVTAETCTSRIRIGLAARHRVLVDGRPCDVPVVPLVEGDTYAGTEVALDVVPDRAVTVEKVVALCTSRDRAIDEPGAAAGDELVRAPWFDGALARHEFAWRRLWDRCDVEIDGRVRPSLILRLHVFHLLQTVSPHSIDLDVGIPARGLHGEAYRGHVFWDELFVLPFLSLRLPEVARAMLLYRWRRLPQARAAARAAGRRGAMFPWQSGSTGREESQLLHLNPRSGHWLPDNSALQRHIGLAVAFNTWRYYEATGDIAFLDVHGAEMLLEVAAFFADLATYDRSDDRYDICGVMGPDEYHDALPWRDRPGLDDNAYTNVMTAWTLARAQDCLDLLGPRRQAELLDQLGLGRPDLERWEHVSRKLRLCWHDDGVLSQFRGYDRLEEFDWDGYRRRYGDISRLDRILEAQGDSTNGYKLSKQADAVMVFQLLTADEFYAVLDRLGYPHDRQTIPRTIRYYVDRTCHGSTLSKVVHAWVLARGNRRRAWDYWLEALESDIADTQGGTTGEGIHLGAMAGTVDLLQRAFTGLETRGDALGLDPYLPDALASMRFRLRYRDHPEVEVAITHHEVVVGGNPGQAAVLPLRVRDVTYQLDPRSSLRVPLSRKRNSRDR</sequence>
<evidence type="ECO:0000256" key="5">
    <source>
        <dbReference type="PIRSR" id="PIRSR036289-50"/>
    </source>
</evidence>
<proteinExistence type="inferred from homology"/>
<dbReference type="InterPro" id="IPR017045">
    <property type="entry name" value="Malt_Pase/Glycosyl_Hdrlase"/>
</dbReference>
<keyword evidence="10" id="KW-0378">Hydrolase</keyword>
<dbReference type="AlphaFoldDB" id="A0A521FV27"/>
<feature type="domain" description="Glycoside hydrolase family 65 N-terminal" evidence="9">
    <location>
        <begin position="8"/>
        <end position="264"/>
    </location>
</feature>
<name>A0A521FV27_9ACTN</name>
<evidence type="ECO:0000313" key="10">
    <source>
        <dbReference type="EMBL" id="SMP00038.1"/>
    </source>
</evidence>
<dbReference type="GO" id="GO:0016757">
    <property type="term" value="F:glycosyltransferase activity"/>
    <property type="evidence" value="ECO:0007669"/>
    <property type="project" value="UniProtKB-KW"/>
</dbReference>
<evidence type="ECO:0000256" key="2">
    <source>
        <dbReference type="ARBA" id="ARBA00022676"/>
    </source>
</evidence>
<dbReference type="InterPro" id="IPR008928">
    <property type="entry name" value="6-hairpin_glycosidase_sf"/>
</dbReference>
<evidence type="ECO:0000256" key="1">
    <source>
        <dbReference type="ARBA" id="ARBA00006768"/>
    </source>
</evidence>
<dbReference type="Gene3D" id="1.50.10.10">
    <property type="match status" value="1"/>
</dbReference>
<evidence type="ECO:0000259" key="7">
    <source>
        <dbReference type="Pfam" id="PF03632"/>
    </source>
</evidence>
<keyword evidence="3" id="KW-0808">Transferase</keyword>
<dbReference type="PANTHER" id="PTHR11051:SF8">
    <property type="entry name" value="PROTEIN-GLUCOSYLGALACTOSYLHYDROXYLYSINE GLUCOSIDASE"/>
    <property type="match status" value="1"/>
</dbReference>
<dbReference type="GO" id="GO:0030246">
    <property type="term" value="F:carbohydrate binding"/>
    <property type="evidence" value="ECO:0007669"/>
    <property type="project" value="InterPro"/>
</dbReference>
<dbReference type="InterPro" id="IPR037018">
    <property type="entry name" value="GH65_N"/>
</dbReference>
<feature type="binding site" evidence="6">
    <location>
        <begin position="615"/>
        <end position="616"/>
    </location>
    <ligand>
        <name>substrate</name>
    </ligand>
</feature>
<feature type="domain" description="Glycoside hydrolase family 65 C-terminal" evidence="8">
    <location>
        <begin position="724"/>
        <end position="788"/>
    </location>
</feature>
<dbReference type="InterPro" id="IPR005194">
    <property type="entry name" value="Glyco_hydro_65_C"/>
</dbReference>
<gene>
    <name evidence="10" type="ORF">SAMN06273567_12223</name>
</gene>
<evidence type="ECO:0000313" key="11">
    <source>
        <dbReference type="Proteomes" id="UP000317484"/>
    </source>
</evidence>
<dbReference type="Pfam" id="PF03632">
    <property type="entry name" value="Glyco_hydro_65m"/>
    <property type="match status" value="1"/>
</dbReference>
<feature type="binding site" evidence="6">
    <location>
        <begin position="355"/>
        <end position="356"/>
    </location>
    <ligand>
        <name>substrate</name>
    </ligand>
</feature>
<dbReference type="Pfam" id="PF03633">
    <property type="entry name" value="Glyco_hydro_65C"/>
    <property type="match status" value="1"/>
</dbReference>
<evidence type="ECO:0000259" key="9">
    <source>
        <dbReference type="Pfam" id="PF03636"/>
    </source>
</evidence>
<dbReference type="SUPFAM" id="SSF74650">
    <property type="entry name" value="Galactose mutarotase-like"/>
    <property type="match status" value="1"/>
</dbReference>
<reference evidence="10 11" key="1">
    <citation type="submission" date="2017-05" db="EMBL/GenBank/DDBJ databases">
        <authorList>
            <person name="Varghese N."/>
            <person name="Submissions S."/>
        </authorList>
    </citation>
    <scope>NUCLEOTIDE SEQUENCE [LARGE SCALE GENOMIC DNA]</scope>
    <source>
        <strain evidence="10 11">DSM 46834</strain>
    </source>
</reference>
<evidence type="ECO:0000259" key="8">
    <source>
        <dbReference type="Pfam" id="PF03633"/>
    </source>
</evidence>
<keyword evidence="11" id="KW-1185">Reference proteome</keyword>
<dbReference type="FunFam" id="1.50.10.10:FF:000053">
    <property type="entry name" value="Putative glycosyl hydrolase"/>
    <property type="match status" value="1"/>
</dbReference>
<feature type="active site" description="Proton donor" evidence="5">
    <location>
        <position position="494"/>
    </location>
</feature>
<dbReference type="InterPro" id="IPR012341">
    <property type="entry name" value="6hp_glycosidase-like_sf"/>
</dbReference>
<dbReference type="EMBL" id="FXTJ01000022">
    <property type="protein sequence ID" value="SMP00038.1"/>
    <property type="molecule type" value="Genomic_DNA"/>
</dbReference>
<protein>
    <submittedName>
        <fullName evidence="10">Trehalose and maltose hydrolase (Possible phosphorylase)</fullName>
    </submittedName>
</protein>
<dbReference type="InterPro" id="IPR011013">
    <property type="entry name" value="Gal_mutarotase_sf_dom"/>
</dbReference>
<dbReference type="PIRSF" id="PIRSF036289">
    <property type="entry name" value="Glycosyl_hydrolase_malt_phosph"/>
    <property type="match status" value="1"/>
</dbReference>
<feature type="domain" description="Glycoside hydrolase family 65 central catalytic" evidence="7">
    <location>
        <begin position="318"/>
        <end position="714"/>
    </location>
</feature>
<dbReference type="Proteomes" id="UP000317484">
    <property type="component" value="Unassembled WGS sequence"/>
</dbReference>
<dbReference type="GO" id="GO:0004553">
    <property type="term" value="F:hydrolase activity, hydrolyzing O-glycosyl compounds"/>
    <property type="evidence" value="ECO:0007669"/>
    <property type="project" value="TreeGrafter"/>
</dbReference>
<accession>A0A521FV27</accession>
<dbReference type="PANTHER" id="PTHR11051">
    <property type="entry name" value="GLYCOSYL HYDROLASE-RELATED"/>
    <property type="match status" value="1"/>
</dbReference>
<keyword evidence="4" id="KW-0326">Glycosidase</keyword>
<dbReference type="RefSeq" id="WP_142461325.1">
    <property type="nucleotide sequence ID" value="NZ_FXTJ01000022.1"/>
</dbReference>